<comment type="caution">
    <text evidence="2">The sequence shown here is derived from an EMBL/GenBank/DDBJ whole genome shotgun (WGS) entry which is preliminary data.</text>
</comment>
<evidence type="ECO:0000256" key="1">
    <source>
        <dbReference type="SAM" id="MobiDB-lite"/>
    </source>
</evidence>
<keyword evidence="3" id="KW-1185">Reference proteome</keyword>
<dbReference type="PANTHER" id="PTHR38645:SF1">
    <property type="entry name" value="YALI0F12243P"/>
    <property type="match status" value="1"/>
</dbReference>
<dbReference type="EMBL" id="JAEFCI010001751">
    <property type="protein sequence ID" value="KAG5462703.1"/>
    <property type="molecule type" value="Genomic_DNA"/>
</dbReference>
<dbReference type="Proteomes" id="UP000673691">
    <property type="component" value="Unassembled WGS sequence"/>
</dbReference>
<protein>
    <submittedName>
        <fullName evidence="2">Uncharacterized protein</fullName>
    </submittedName>
</protein>
<feature type="region of interest" description="Disordered" evidence="1">
    <location>
        <begin position="200"/>
        <end position="268"/>
    </location>
</feature>
<proteinExistence type="predicted"/>
<organism evidence="2 3">
    <name type="scientific">Olpidium bornovanus</name>
    <dbReference type="NCBI Taxonomy" id="278681"/>
    <lineage>
        <taxon>Eukaryota</taxon>
        <taxon>Fungi</taxon>
        <taxon>Fungi incertae sedis</taxon>
        <taxon>Olpidiomycota</taxon>
        <taxon>Olpidiomycotina</taxon>
        <taxon>Olpidiomycetes</taxon>
        <taxon>Olpidiales</taxon>
        <taxon>Olpidiaceae</taxon>
        <taxon>Olpidium</taxon>
    </lineage>
</organism>
<feature type="compositionally biased region" description="Low complexity" evidence="1">
    <location>
        <begin position="245"/>
        <end position="255"/>
    </location>
</feature>
<dbReference type="PANTHER" id="PTHR38645">
    <property type="entry name" value="CHROMOSOME 9, WHOLE GENOME SHOTGUN SEQUENCE"/>
    <property type="match status" value="1"/>
</dbReference>
<feature type="compositionally biased region" description="Pro residues" evidence="1">
    <location>
        <begin position="39"/>
        <end position="59"/>
    </location>
</feature>
<accession>A0A8H8A056</accession>
<name>A0A8H8A056_9FUNG</name>
<gene>
    <name evidence="2" type="ORF">BJ554DRAFT_3968</name>
</gene>
<evidence type="ECO:0000313" key="2">
    <source>
        <dbReference type="EMBL" id="KAG5462703.1"/>
    </source>
</evidence>
<feature type="region of interest" description="Disordered" evidence="1">
    <location>
        <begin position="1"/>
        <end position="122"/>
    </location>
</feature>
<feature type="compositionally biased region" description="Polar residues" evidence="1">
    <location>
        <begin position="233"/>
        <end position="244"/>
    </location>
</feature>
<reference evidence="2 3" key="1">
    <citation type="journal article" name="Sci. Rep.">
        <title>Genome-scale phylogenetic analyses confirm Olpidium as the closest living zoosporic fungus to the non-flagellated, terrestrial fungi.</title>
        <authorList>
            <person name="Chang Y."/>
            <person name="Rochon D."/>
            <person name="Sekimoto S."/>
            <person name="Wang Y."/>
            <person name="Chovatia M."/>
            <person name="Sandor L."/>
            <person name="Salamov A."/>
            <person name="Grigoriev I.V."/>
            <person name="Stajich J.E."/>
            <person name="Spatafora J.W."/>
        </authorList>
    </citation>
    <scope>NUCLEOTIDE SEQUENCE [LARGE SCALE GENOMIC DNA]</scope>
    <source>
        <strain evidence="2">S191</strain>
    </source>
</reference>
<feature type="compositionally biased region" description="Basic and acidic residues" evidence="1">
    <location>
        <begin position="29"/>
        <end position="38"/>
    </location>
</feature>
<feature type="compositionally biased region" description="Pro residues" evidence="1">
    <location>
        <begin position="1"/>
        <end position="11"/>
    </location>
</feature>
<feature type="compositionally biased region" description="Low complexity" evidence="1">
    <location>
        <begin position="79"/>
        <end position="99"/>
    </location>
</feature>
<dbReference type="AlphaFoldDB" id="A0A8H8A056"/>
<dbReference type="OrthoDB" id="21418at2759"/>
<sequence>MRPSSPSPLPSSLPSSASSTDRPPPRCSFRKERTRERPPTAPGRFPPPVCPRAFSPPRPRPMDDAADTGQRVAAAPHLQQQQQRRQDQRQGLPQQQQQQQGGGNSLAEQQQQQQQSMGPAAATPEQLLSSAFRNAAMSVTQLYKDSLKLTRRAYQEGYVLALQDLVTLLRERGDERSGLAVPLSDLYRFTSERYAQATVDDDAAAPASGRSVSLANPPDDGSVVAIVPEQHPSGETTSHELTPSQHQQPQQQQQQPEHHRRHHQQAEMQDPAQFTFAPASPSPAAPAVVENLNVSGHALRPQPHQMQQQELAFNGLSLDDQLALPSSFEGGGISLGPLGETRKRRYVNTGFAATPPAQTLRAVLLVRRWFTIALRDAVRGRTAAEEGVSASAYLAPVRINEDPVGIFT</sequence>
<evidence type="ECO:0000313" key="3">
    <source>
        <dbReference type="Proteomes" id="UP000673691"/>
    </source>
</evidence>